<dbReference type="Proteomes" id="UP000053647">
    <property type="component" value="Unassembled WGS sequence"/>
</dbReference>
<evidence type="ECO:0000313" key="3">
    <source>
        <dbReference type="Proteomes" id="UP000053647"/>
    </source>
</evidence>
<evidence type="ECO:0000256" key="1">
    <source>
        <dbReference type="SAM" id="MobiDB-lite"/>
    </source>
</evidence>
<feature type="compositionally biased region" description="Basic and acidic residues" evidence="1">
    <location>
        <begin position="508"/>
        <end position="519"/>
    </location>
</feature>
<evidence type="ECO:0000313" key="2">
    <source>
        <dbReference type="EMBL" id="KIJ08694.1"/>
    </source>
</evidence>
<sequence length="545" mass="61121">MSDSAIESASEDESPAIEWAPTSEEEDMPPDMEEEEGEEDEGEDEKEEADIDVVAESRQSVPAKFTKQELTIMMNAKPQWMSCRGAARKKVLETVLGQLYKLEGCKVLNDEAWSARVQVIINKVIRERYRKKPGTKEALSVYQKAVRRVVKNLTEEEWDEAENTAAKWNLDRRPPNEVKARNAARYGEKFFREFAQEMWQACGMRVVIMAGWKQEDGNTVNAIGDFNDEIADGEKFQGVQKISAAWDKYISTHFEPEGEPNTDDADCEEESNPKQKQKQKRADPTTQVTREDGAIWIGNLAGSTREGLQSLVQGFLTAHYRVACARPKAVAPFKKLPQFIDEMVASEHLPPDFQLSGDPSHMKTSEALQFLEFIQARQKEHPDDIFKFHHWIDENGDLQESMEDENNAKCRNEDSIEAPSSTSCTEQPTRGKGKGKEKDKGKAPAENTGGVRDIGNMQPTAQVAAKNAGRPQPRQKGTTKPKAPAPLRQAIQSTAAIEISVTSQPTKMCKDKRTSKKVDPVMVPVLGSERESDTDNQKKSNYPSQ</sequence>
<reference evidence="2 3" key="1">
    <citation type="submission" date="2014-06" db="EMBL/GenBank/DDBJ databases">
        <authorList>
            <consortium name="DOE Joint Genome Institute"/>
            <person name="Kuo A."/>
            <person name="Kohler A."/>
            <person name="Nagy L.G."/>
            <person name="Floudas D."/>
            <person name="Copeland A."/>
            <person name="Barry K.W."/>
            <person name="Cichocki N."/>
            <person name="Veneault-Fourrey C."/>
            <person name="LaButti K."/>
            <person name="Lindquist E.A."/>
            <person name="Lipzen A."/>
            <person name="Lundell T."/>
            <person name="Morin E."/>
            <person name="Murat C."/>
            <person name="Sun H."/>
            <person name="Tunlid A."/>
            <person name="Henrissat B."/>
            <person name="Grigoriev I.V."/>
            <person name="Hibbett D.S."/>
            <person name="Martin F."/>
            <person name="Nordberg H.P."/>
            <person name="Cantor M.N."/>
            <person name="Hua S.X."/>
        </authorList>
    </citation>
    <scope>NUCLEOTIDE SEQUENCE [LARGE SCALE GENOMIC DNA]</scope>
    <source>
        <strain evidence="2 3">ATCC 200175</strain>
    </source>
</reference>
<accession>A0A0C9SP64</accession>
<feature type="compositionally biased region" description="Acidic residues" evidence="1">
    <location>
        <begin position="257"/>
        <end position="270"/>
    </location>
</feature>
<feature type="region of interest" description="Disordered" evidence="1">
    <location>
        <begin position="399"/>
        <end position="545"/>
    </location>
</feature>
<dbReference type="AlphaFoldDB" id="A0A0C9SP64"/>
<proteinExistence type="predicted"/>
<reference evidence="3" key="2">
    <citation type="submission" date="2015-01" db="EMBL/GenBank/DDBJ databases">
        <title>Evolutionary Origins and Diversification of the Mycorrhizal Mutualists.</title>
        <authorList>
            <consortium name="DOE Joint Genome Institute"/>
            <consortium name="Mycorrhizal Genomics Consortium"/>
            <person name="Kohler A."/>
            <person name="Kuo A."/>
            <person name="Nagy L.G."/>
            <person name="Floudas D."/>
            <person name="Copeland A."/>
            <person name="Barry K.W."/>
            <person name="Cichocki N."/>
            <person name="Veneault-Fourrey C."/>
            <person name="LaButti K."/>
            <person name="Lindquist E.A."/>
            <person name="Lipzen A."/>
            <person name="Lundell T."/>
            <person name="Morin E."/>
            <person name="Murat C."/>
            <person name="Riley R."/>
            <person name="Ohm R."/>
            <person name="Sun H."/>
            <person name="Tunlid A."/>
            <person name="Henrissat B."/>
            <person name="Grigoriev I.V."/>
            <person name="Hibbett D.S."/>
            <person name="Martin F."/>
        </authorList>
    </citation>
    <scope>NUCLEOTIDE SEQUENCE [LARGE SCALE GENOMIC DNA]</scope>
    <source>
        <strain evidence="3">ATCC 200175</strain>
    </source>
</reference>
<gene>
    <name evidence="2" type="ORF">PAXINDRAFT_18189</name>
</gene>
<dbReference type="HOGENOM" id="CLU_499761_0_0_1"/>
<name>A0A0C9SP64_PAXIN</name>
<feature type="compositionally biased region" description="Polar residues" evidence="1">
    <location>
        <begin position="490"/>
        <end position="506"/>
    </location>
</feature>
<feature type="compositionally biased region" description="Acidic residues" evidence="1">
    <location>
        <begin position="23"/>
        <end position="52"/>
    </location>
</feature>
<feature type="compositionally biased region" description="Polar residues" evidence="1">
    <location>
        <begin position="418"/>
        <end position="428"/>
    </location>
</feature>
<organism evidence="2 3">
    <name type="scientific">Paxillus involutus ATCC 200175</name>
    <dbReference type="NCBI Taxonomy" id="664439"/>
    <lineage>
        <taxon>Eukaryota</taxon>
        <taxon>Fungi</taxon>
        <taxon>Dikarya</taxon>
        <taxon>Basidiomycota</taxon>
        <taxon>Agaricomycotina</taxon>
        <taxon>Agaricomycetes</taxon>
        <taxon>Agaricomycetidae</taxon>
        <taxon>Boletales</taxon>
        <taxon>Paxilineae</taxon>
        <taxon>Paxillaceae</taxon>
        <taxon>Paxillus</taxon>
    </lineage>
</organism>
<feature type="compositionally biased region" description="Basic and acidic residues" evidence="1">
    <location>
        <begin position="434"/>
        <end position="443"/>
    </location>
</feature>
<keyword evidence="3" id="KW-1185">Reference proteome</keyword>
<feature type="region of interest" description="Disordered" evidence="1">
    <location>
        <begin position="253"/>
        <end position="290"/>
    </location>
</feature>
<protein>
    <submittedName>
        <fullName evidence="2">Uncharacterized protein</fullName>
    </submittedName>
</protein>
<dbReference type="EMBL" id="KN819574">
    <property type="protein sequence ID" value="KIJ08694.1"/>
    <property type="molecule type" value="Genomic_DNA"/>
</dbReference>
<feature type="compositionally biased region" description="Basic and acidic residues" evidence="1">
    <location>
        <begin position="528"/>
        <end position="538"/>
    </location>
</feature>
<dbReference type="OrthoDB" id="2692879at2759"/>
<feature type="region of interest" description="Disordered" evidence="1">
    <location>
        <begin position="1"/>
        <end position="52"/>
    </location>
</feature>